<dbReference type="SUPFAM" id="SSF55331">
    <property type="entry name" value="Tautomerase/MIF"/>
    <property type="match status" value="1"/>
</dbReference>
<dbReference type="Proteomes" id="UP000671879">
    <property type="component" value="Chromosome"/>
</dbReference>
<dbReference type="Gene3D" id="3.30.429.10">
    <property type="entry name" value="Macrophage Migration Inhibitory Factor"/>
    <property type="match status" value="1"/>
</dbReference>
<comment type="similarity">
    <text evidence="1 4">Belongs to the 4-oxalocrotonate tautomerase family.</text>
</comment>
<dbReference type="InterPro" id="IPR014347">
    <property type="entry name" value="Tautomerase/MIF_sf"/>
</dbReference>
<dbReference type="AlphaFoldDB" id="A0A9Q7AJK2"/>
<evidence type="ECO:0000313" key="6">
    <source>
        <dbReference type="EMBL" id="QTX32825.1"/>
    </source>
</evidence>
<feature type="active site" description="Proton acceptor; via imino nitrogen" evidence="3">
    <location>
        <position position="2"/>
    </location>
</feature>
<dbReference type="InterPro" id="IPR018191">
    <property type="entry name" value="4-OT"/>
</dbReference>
<dbReference type="Pfam" id="PF01361">
    <property type="entry name" value="Tautomerase"/>
    <property type="match status" value="1"/>
</dbReference>
<dbReference type="GO" id="GO:0016853">
    <property type="term" value="F:isomerase activity"/>
    <property type="evidence" value="ECO:0007669"/>
    <property type="project" value="UniProtKB-UniRule"/>
</dbReference>
<dbReference type="NCBIfam" id="TIGR00013">
    <property type="entry name" value="taut"/>
    <property type="match status" value="1"/>
</dbReference>
<gene>
    <name evidence="6" type="ORF">KAR29_02525</name>
</gene>
<feature type="domain" description="4-oxalocrotonate tautomerase-like" evidence="5">
    <location>
        <begin position="2"/>
        <end position="61"/>
    </location>
</feature>
<dbReference type="PANTHER" id="PTHR35530">
    <property type="entry name" value="TAUTOMERASE-RELATED"/>
    <property type="match status" value="1"/>
</dbReference>
<dbReference type="InterPro" id="IPR004370">
    <property type="entry name" value="4-OT-like_dom"/>
</dbReference>
<evidence type="ECO:0000256" key="4">
    <source>
        <dbReference type="RuleBase" id="RU362032"/>
    </source>
</evidence>
<evidence type="ECO:0000256" key="2">
    <source>
        <dbReference type="ARBA" id="ARBA00023235"/>
    </source>
</evidence>
<sequence length="62" mass="7060">MPILQVHLLKGRTADQKRQLVREVTEAVSRSLDVRPDQVRIILSEMDREDYAIAGTLVADRS</sequence>
<dbReference type="NCBIfam" id="NF002571">
    <property type="entry name" value="PRK02220.1"/>
    <property type="match status" value="1"/>
</dbReference>
<dbReference type="PANTHER" id="PTHR35530:SF1">
    <property type="entry name" value="2-HYDROXYMUCONATE TAUTOMERASE"/>
    <property type="match status" value="1"/>
</dbReference>
<evidence type="ECO:0000259" key="5">
    <source>
        <dbReference type="Pfam" id="PF01361"/>
    </source>
</evidence>
<evidence type="ECO:0000256" key="3">
    <source>
        <dbReference type="PIRSR" id="PIRSR618191-1"/>
    </source>
</evidence>
<dbReference type="EMBL" id="CP072943">
    <property type="protein sequence ID" value="QTX32825.1"/>
    <property type="molecule type" value="Genomic_DNA"/>
</dbReference>
<keyword evidence="2 4" id="KW-0413">Isomerase</keyword>
<proteinExistence type="inferred from homology"/>
<protein>
    <recommendedName>
        <fullName evidence="4">Tautomerase</fullName>
        <ecNumber evidence="4">5.3.2.-</ecNumber>
    </recommendedName>
</protein>
<name>A0A9Q7AJK2_9BACT</name>
<organism evidence="6 7">
    <name type="scientific">Aminithiophilus ramosus</name>
    <dbReference type="NCBI Taxonomy" id="3029084"/>
    <lineage>
        <taxon>Bacteria</taxon>
        <taxon>Thermotogati</taxon>
        <taxon>Synergistota</taxon>
        <taxon>Synergistia</taxon>
        <taxon>Synergistales</taxon>
        <taxon>Aminithiophilaceae</taxon>
        <taxon>Aminithiophilus</taxon>
    </lineage>
</organism>
<dbReference type="EC" id="5.3.2.-" evidence="4"/>
<keyword evidence="7" id="KW-1185">Reference proteome</keyword>
<evidence type="ECO:0000256" key="1">
    <source>
        <dbReference type="ARBA" id="ARBA00006723"/>
    </source>
</evidence>
<evidence type="ECO:0000313" key="7">
    <source>
        <dbReference type="Proteomes" id="UP000671879"/>
    </source>
</evidence>
<accession>A0A9Q7AJK2</accession>
<dbReference type="RefSeq" id="WP_274374082.1">
    <property type="nucleotide sequence ID" value="NZ_CP072943.1"/>
</dbReference>
<reference evidence="7" key="1">
    <citation type="submission" date="2021-04" db="EMBL/GenBank/DDBJ databases">
        <title>A novel Synergistetes isolate from a pyrite-forming mixed culture.</title>
        <authorList>
            <person name="Bunk B."/>
            <person name="Sproer C."/>
            <person name="Spring S."/>
            <person name="Pester M."/>
        </authorList>
    </citation>
    <scope>NUCLEOTIDE SEQUENCE [LARGE SCALE GENOMIC DNA]</scope>
    <source>
        <strain evidence="7">J.5.4.2-T.3.5.2</strain>
    </source>
</reference>
<dbReference type="KEGG" id="aram:KAR29_02525"/>